<organism evidence="1 2">
    <name type="scientific">Racocetra persica</name>
    <dbReference type="NCBI Taxonomy" id="160502"/>
    <lineage>
        <taxon>Eukaryota</taxon>
        <taxon>Fungi</taxon>
        <taxon>Fungi incertae sedis</taxon>
        <taxon>Mucoromycota</taxon>
        <taxon>Glomeromycotina</taxon>
        <taxon>Glomeromycetes</taxon>
        <taxon>Diversisporales</taxon>
        <taxon>Gigasporaceae</taxon>
        <taxon>Racocetra</taxon>
    </lineage>
</organism>
<accession>A0ACA9SLV1</accession>
<evidence type="ECO:0000313" key="1">
    <source>
        <dbReference type="EMBL" id="CAG8843580.1"/>
    </source>
</evidence>
<gene>
    <name evidence="1" type="ORF">RPERSI_LOCUS32829</name>
</gene>
<sequence length="60" mass="7091">SLKKNSKGDHYNSIERLKEEEKTYVPPYVLYTALFRNVETEEIKISEALIKSLILKKYKT</sequence>
<reference evidence="1" key="1">
    <citation type="submission" date="2021-06" db="EMBL/GenBank/DDBJ databases">
        <authorList>
            <person name="Kallberg Y."/>
            <person name="Tangrot J."/>
            <person name="Rosling A."/>
        </authorList>
    </citation>
    <scope>NUCLEOTIDE SEQUENCE</scope>
    <source>
        <strain evidence="1">MA461A</strain>
    </source>
</reference>
<dbReference type="EMBL" id="CAJVQC010138950">
    <property type="protein sequence ID" value="CAG8843580.1"/>
    <property type="molecule type" value="Genomic_DNA"/>
</dbReference>
<feature type="non-terminal residue" evidence="1">
    <location>
        <position position="60"/>
    </location>
</feature>
<proteinExistence type="predicted"/>
<dbReference type="Proteomes" id="UP000789920">
    <property type="component" value="Unassembled WGS sequence"/>
</dbReference>
<comment type="caution">
    <text evidence="1">The sequence shown here is derived from an EMBL/GenBank/DDBJ whole genome shotgun (WGS) entry which is preliminary data.</text>
</comment>
<feature type="non-terminal residue" evidence="1">
    <location>
        <position position="1"/>
    </location>
</feature>
<protein>
    <submittedName>
        <fullName evidence="1">26802_t:CDS:1</fullName>
    </submittedName>
</protein>
<name>A0ACA9SLV1_9GLOM</name>
<evidence type="ECO:0000313" key="2">
    <source>
        <dbReference type="Proteomes" id="UP000789920"/>
    </source>
</evidence>
<keyword evidence="2" id="KW-1185">Reference proteome</keyword>